<dbReference type="InterPro" id="IPR009724">
    <property type="entry name" value="TMEM70"/>
</dbReference>
<dbReference type="PANTHER" id="PTHR13281">
    <property type="entry name" value="TRANSMEMBRANE PROTEIN 70, MITOCHONDRIAL"/>
    <property type="match status" value="1"/>
</dbReference>
<organism evidence="5">
    <name type="scientific">Amblyomma sculptum</name>
    <name type="common">Tick</name>
    <dbReference type="NCBI Taxonomy" id="1581419"/>
    <lineage>
        <taxon>Eukaryota</taxon>
        <taxon>Metazoa</taxon>
        <taxon>Ecdysozoa</taxon>
        <taxon>Arthropoda</taxon>
        <taxon>Chelicerata</taxon>
        <taxon>Arachnida</taxon>
        <taxon>Acari</taxon>
        <taxon>Parasitiformes</taxon>
        <taxon>Ixodida</taxon>
        <taxon>Ixodoidea</taxon>
        <taxon>Ixodidae</taxon>
        <taxon>Amblyomminae</taxon>
        <taxon>Amblyomma</taxon>
    </lineage>
</organism>
<protein>
    <submittedName>
        <fullName evidence="5">Putative conserved plasma membrane protein</fullName>
    </submittedName>
</protein>
<feature type="chain" id="PRO_5009116314" evidence="4">
    <location>
        <begin position="24"/>
        <end position="253"/>
    </location>
</feature>
<keyword evidence="3" id="KW-0472">Membrane</keyword>
<sequence>LISGKRFHIIVMSLLRTLHTLSSKNFLARAAILRAQRCDRVHGKHAQALFGNGMQKSCISTSSPRKHSHDYEKSSSKMLVYLGSIRSTVKMVKSLSLTSSFLGILAQPILLQKLSGASIGATVIVVSCASFFIFVTPLMLHYITRRYVTELTYDPDTKEFNATTLTLLNRKKEISFIADDVEVPTVPGPFTTLLAKGQPLFVEVQNFQNADALEHLLGYDKPIDWEMKQSHAQQPEQVLTKRKSAQGSCDKLS</sequence>
<evidence type="ECO:0000256" key="3">
    <source>
        <dbReference type="SAM" id="Phobius"/>
    </source>
</evidence>
<comment type="similarity">
    <text evidence="1">Belongs to the TMEM70 family.</text>
</comment>
<dbReference type="EMBL" id="GFAA01001912">
    <property type="protein sequence ID" value="JAU01523.1"/>
    <property type="molecule type" value="mRNA"/>
</dbReference>
<reference evidence="5" key="1">
    <citation type="submission" date="2016-09" db="EMBL/GenBank/DDBJ databases">
        <authorList>
            <person name="Capua I."/>
            <person name="De Benedictis P."/>
            <person name="Joannis T."/>
            <person name="Lombin L.H."/>
            <person name="Cattoli G."/>
        </authorList>
    </citation>
    <scope>NUCLEOTIDE SEQUENCE</scope>
</reference>
<proteinExistence type="evidence at transcript level"/>
<dbReference type="InterPro" id="IPR045325">
    <property type="entry name" value="TMEM70/TMEM186/TMEM223"/>
</dbReference>
<keyword evidence="3" id="KW-1133">Transmembrane helix</keyword>
<feature type="transmembrane region" description="Helical" evidence="3">
    <location>
        <begin position="117"/>
        <end position="140"/>
    </location>
</feature>
<dbReference type="AlphaFoldDB" id="A0A1E1XQD7"/>
<feature type="non-terminal residue" evidence="5">
    <location>
        <position position="1"/>
    </location>
</feature>
<name>A0A1E1XQD7_AMBSC</name>
<feature type="transmembrane region" description="Helical" evidence="3">
    <location>
        <begin position="94"/>
        <end position="111"/>
    </location>
</feature>
<dbReference type="PANTHER" id="PTHR13281:SF0">
    <property type="entry name" value="TRANSMEMBRANE PROTEIN 70, MITOCHONDRIAL"/>
    <property type="match status" value="1"/>
</dbReference>
<reference evidence="5" key="2">
    <citation type="journal article" date="2017" name="Front. Cell. Infect. Microbiol.">
        <title>Analysis of the Salivary Gland Transcriptome of Unfed and Partially Fed Amblyomma sculptum Ticks and Descriptive Proteome of the Saliva.</title>
        <authorList>
            <person name="Esteves E."/>
            <person name="Maruyama S.R."/>
            <person name="Kawahara R."/>
            <person name="Fujita A."/>
            <person name="Martins L.A."/>
            <person name="Righi A.A."/>
            <person name="Costa F.B."/>
            <person name="Palmisano G."/>
            <person name="Labruna M.B."/>
            <person name="Sa-Nunes A."/>
            <person name="Ribeiro J.M.C."/>
            <person name="Fogaca A.C."/>
        </authorList>
    </citation>
    <scope>NUCLEOTIDE SEQUENCE</scope>
</reference>
<dbReference type="GO" id="GO:0033615">
    <property type="term" value="P:mitochondrial proton-transporting ATP synthase complex assembly"/>
    <property type="evidence" value="ECO:0007669"/>
    <property type="project" value="TreeGrafter"/>
</dbReference>
<keyword evidence="4" id="KW-0732">Signal</keyword>
<evidence type="ECO:0000256" key="4">
    <source>
        <dbReference type="SAM" id="SignalP"/>
    </source>
</evidence>
<keyword evidence="3" id="KW-0812">Transmembrane</keyword>
<evidence type="ECO:0000256" key="1">
    <source>
        <dbReference type="ARBA" id="ARBA00005280"/>
    </source>
</evidence>
<accession>A0A1E1XQD7</accession>
<dbReference type="Pfam" id="PF06979">
    <property type="entry name" value="TMEM70"/>
    <property type="match status" value="1"/>
</dbReference>
<evidence type="ECO:0000256" key="2">
    <source>
        <dbReference type="SAM" id="MobiDB-lite"/>
    </source>
</evidence>
<evidence type="ECO:0000313" key="5">
    <source>
        <dbReference type="EMBL" id="JAU01523.1"/>
    </source>
</evidence>
<feature type="signal peptide" evidence="4">
    <location>
        <begin position="1"/>
        <end position="23"/>
    </location>
</feature>
<feature type="region of interest" description="Disordered" evidence="2">
    <location>
        <begin position="230"/>
        <end position="253"/>
    </location>
</feature>
<dbReference type="GO" id="GO:0031966">
    <property type="term" value="C:mitochondrial membrane"/>
    <property type="evidence" value="ECO:0007669"/>
    <property type="project" value="TreeGrafter"/>
</dbReference>